<dbReference type="Pfam" id="PF00034">
    <property type="entry name" value="Cytochrom_C"/>
    <property type="match status" value="1"/>
</dbReference>
<dbReference type="InterPro" id="IPR036909">
    <property type="entry name" value="Cyt_c-like_dom_sf"/>
</dbReference>
<dbReference type="GO" id="GO:0020037">
    <property type="term" value="F:heme binding"/>
    <property type="evidence" value="ECO:0007669"/>
    <property type="project" value="InterPro"/>
</dbReference>
<evidence type="ECO:0000313" key="10">
    <source>
        <dbReference type="Proteomes" id="UP000306602"/>
    </source>
</evidence>
<dbReference type="Gene3D" id="1.10.760.10">
    <property type="entry name" value="Cytochrome c-like domain"/>
    <property type="match status" value="1"/>
</dbReference>
<feature type="signal peptide" evidence="7">
    <location>
        <begin position="1"/>
        <end position="19"/>
    </location>
</feature>
<dbReference type="RefSeq" id="WP_136464160.1">
    <property type="nucleotide sequence ID" value="NZ_SRKY01000004.1"/>
</dbReference>
<dbReference type="PANTHER" id="PTHR11961">
    <property type="entry name" value="CYTOCHROME C"/>
    <property type="match status" value="1"/>
</dbReference>
<keyword evidence="4" id="KW-0249">Electron transport</keyword>
<sequence length="145" mass="15417">MIRTLTILAALSFTAPAFADGHASGDADAGEKAFKKCKSCHMIETDAGETIVKGGKTGPNLYGLFGRQPGSVEGYRYGDDLVKAGETIEGGWTEAEFISYVADPKGWLNDKLGGGAKSKMSFRLKKEEEAADVWAFIVSHGPAPE</sequence>
<dbReference type="InterPro" id="IPR009056">
    <property type="entry name" value="Cyt_c-like_dom"/>
</dbReference>
<name>A0A4S4NAG4_9RHOB</name>
<keyword evidence="5 6" id="KW-0408">Iron</keyword>
<evidence type="ECO:0000259" key="8">
    <source>
        <dbReference type="PROSITE" id="PS51007"/>
    </source>
</evidence>
<reference evidence="9 10" key="1">
    <citation type="submission" date="2019-04" db="EMBL/GenBank/DDBJ databases">
        <title>Shimia ponticola sp. nov., isolated from seawater.</title>
        <authorList>
            <person name="Kim Y.-O."/>
            <person name="Yoon J.-H."/>
        </authorList>
    </citation>
    <scope>NUCLEOTIDE SEQUENCE [LARGE SCALE GENOMIC DNA]</scope>
    <source>
        <strain evidence="9 10">MYP11</strain>
    </source>
</reference>
<dbReference type="SUPFAM" id="SSF46626">
    <property type="entry name" value="Cytochrome c"/>
    <property type="match status" value="1"/>
</dbReference>
<keyword evidence="1" id="KW-0813">Transport</keyword>
<feature type="domain" description="Cytochrome c" evidence="8">
    <location>
        <begin position="25"/>
        <end position="141"/>
    </location>
</feature>
<dbReference type="InterPro" id="IPR002327">
    <property type="entry name" value="Cyt_c_1A/1B"/>
</dbReference>
<evidence type="ECO:0000256" key="2">
    <source>
        <dbReference type="ARBA" id="ARBA00022617"/>
    </source>
</evidence>
<comment type="caution">
    <text evidence="9">The sequence shown here is derived from an EMBL/GenBank/DDBJ whole genome shotgun (WGS) entry which is preliminary data.</text>
</comment>
<keyword evidence="2 6" id="KW-0349">Heme</keyword>
<evidence type="ECO:0000256" key="6">
    <source>
        <dbReference type="PROSITE-ProRule" id="PRU00433"/>
    </source>
</evidence>
<organism evidence="9 10">
    <name type="scientific">Aliishimia ponticola</name>
    <dbReference type="NCBI Taxonomy" id="2499833"/>
    <lineage>
        <taxon>Bacteria</taxon>
        <taxon>Pseudomonadati</taxon>
        <taxon>Pseudomonadota</taxon>
        <taxon>Alphaproteobacteria</taxon>
        <taxon>Rhodobacterales</taxon>
        <taxon>Paracoccaceae</taxon>
        <taxon>Aliishimia</taxon>
    </lineage>
</organism>
<dbReference type="GO" id="GO:0009055">
    <property type="term" value="F:electron transfer activity"/>
    <property type="evidence" value="ECO:0007669"/>
    <property type="project" value="InterPro"/>
</dbReference>
<accession>A0A4S4NAG4</accession>
<dbReference type="PROSITE" id="PS51007">
    <property type="entry name" value="CYTC"/>
    <property type="match status" value="1"/>
</dbReference>
<evidence type="ECO:0000256" key="4">
    <source>
        <dbReference type="ARBA" id="ARBA00022982"/>
    </source>
</evidence>
<dbReference type="EMBL" id="SRKY01000004">
    <property type="protein sequence ID" value="THH35427.1"/>
    <property type="molecule type" value="Genomic_DNA"/>
</dbReference>
<proteinExistence type="predicted"/>
<evidence type="ECO:0000256" key="5">
    <source>
        <dbReference type="ARBA" id="ARBA00023004"/>
    </source>
</evidence>
<evidence type="ECO:0000313" key="9">
    <source>
        <dbReference type="EMBL" id="THH35427.1"/>
    </source>
</evidence>
<gene>
    <name evidence="9" type="ORF">E4Z66_16585</name>
</gene>
<dbReference type="GO" id="GO:0046872">
    <property type="term" value="F:metal ion binding"/>
    <property type="evidence" value="ECO:0007669"/>
    <property type="project" value="UniProtKB-KW"/>
</dbReference>
<keyword evidence="10" id="KW-1185">Reference proteome</keyword>
<evidence type="ECO:0000256" key="1">
    <source>
        <dbReference type="ARBA" id="ARBA00022448"/>
    </source>
</evidence>
<evidence type="ECO:0000256" key="7">
    <source>
        <dbReference type="SAM" id="SignalP"/>
    </source>
</evidence>
<evidence type="ECO:0000256" key="3">
    <source>
        <dbReference type="ARBA" id="ARBA00022723"/>
    </source>
</evidence>
<feature type="chain" id="PRO_5020233601" evidence="7">
    <location>
        <begin position="20"/>
        <end position="145"/>
    </location>
</feature>
<dbReference type="AlphaFoldDB" id="A0A4S4NAG4"/>
<protein>
    <submittedName>
        <fullName evidence="9">C-type cytochrome</fullName>
    </submittedName>
</protein>
<dbReference type="Proteomes" id="UP000306602">
    <property type="component" value="Unassembled WGS sequence"/>
</dbReference>
<keyword evidence="7" id="KW-0732">Signal</keyword>
<dbReference type="OrthoDB" id="9805828at2"/>
<keyword evidence="3 6" id="KW-0479">Metal-binding</keyword>